<dbReference type="PATRIC" id="fig|595434.4.peg.4734"/>
<dbReference type="Proteomes" id="UP000036367">
    <property type="component" value="Unassembled WGS sequence"/>
</dbReference>
<reference evidence="1" key="1">
    <citation type="submission" date="2015-05" db="EMBL/GenBank/DDBJ databases">
        <title>Permanent draft genome of Rhodopirellula islandicus K833.</title>
        <authorList>
            <person name="Kizina J."/>
            <person name="Richter M."/>
            <person name="Glockner F.O."/>
            <person name="Harder J."/>
        </authorList>
    </citation>
    <scope>NUCLEOTIDE SEQUENCE [LARGE SCALE GENOMIC DNA]</scope>
    <source>
        <strain evidence="1">K833</strain>
    </source>
</reference>
<protein>
    <submittedName>
        <fullName evidence="1">Uncharacterized protein</fullName>
    </submittedName>
</protein>
<gene>
    <name evidence="1" type="ORF">RISK_004990</name>
</gene>
<sequence>MPQHRVGTGKRHAKLLRTLKMHYHATSIAKAIPPVCHPPQPRCVLTDSVDLFR</sequence>
<organism evidence="1 2">
    <name type="scientific">Rhodopirellula islandica</name>
    <dbReference type="NCBI Taxonomy" id="595434"/>
    <lineage>
        <taxon>Bacteria</taxon>
        <taxon>Pseudomonadati</taxon>
        <taxon>Planctomycetota</taxon>
        <taxon>Planctomycetia</taxon>
        <taxon>Pirellulales</taxon>
        <taxon>Pirellulaceae</taxon>
        <taxon>Rhodopirellula</taxon>
    </lineage>
</organism>
<proteinExistence type="predicted"/>
<name>A0A0J1B871_RHOIS</name>
<comment type="caution">
    <text evidence="1">The sequence shown here is derived from an EMBL/GenBank/DDBJ whole genome shotgun (WGS) entry which is preliminary data.</text>
</comment>
<dbReference type="STRING" id="595434.RISK_004990"/>
<keyword evidence="2" id="KW-1185">Reference proteome</keyword>
<dbReference type="EMBL" id="LECT01000042">
    <property type="protein sequence ID" value="KLU03020.1"/>
    <property type="molecule type" value="Genomic_DNA"/>
</dbReference>
<dbReference type="AlphaFoldDB" id="A0A0J1B871"/>
<evidence type="ECO:0000313" key="1">
    <source>
        <dbReference type="EMBL" id="KLU03020.1"/>
    </source>
</evidence>
<evidence type="ECO:0000313" key="2">
    <source>
        <dbReference type="Proteomes" id="UP000036367"/>
    </source>
</evidence>
<accession>A0A0J1B871</accession>